<name>A0A3N4JXR8_9PEZI</name>
<dbReference type="OrthoDB" id="4849160at2759"/>
<evidence type="ECO:0000256" key="1">
    <source>
        <dbReference type="ARBA" id="ARBA00001973"/>
    </source>
</evidence>
<dbReference type="GO" id="GO:0005576">
    <property type="term" value="C:extracellular region"/>
    <property type="evidence" value="ECO:0007669"/>
    <property type="project" value="UniProtKB-SubCell"/>
</dbReference>
<keyword evidence="6" id="KW-0732">Signal</keyword>
<keyword evidence="5" id="KW-0136">Cellulose degradation</keyword>
<dbReference type="GO" id="GO:0030248">
    <property type="term" value="F:cellulose binding"/>
    <property type="evidence" value="ECO:0007669"/>
    <property type="project" value="UniProtKB-UniRule"/>
</dbReference>
<feature type="chain" id="PRO_5018076481" description="AA9 family lytic polysaccharide monooxygenase" evidence="6">
    <location>
        <begin position="19"/>
        <end position="228"/>
    </location>
</feature>
<keyword evidence="4 5" id="KW-1015">Disulfide bond</keyword>
<evidence type="ECO:0000256" key="5">
    <source>
        <dbReference type="RuleBase" id="RU368122"/>
    </source>
</evidence>
<evidence type="ECO:0000256" key="6">
    <source>
        <dbReference type="SAM" id="SignalP"/>
    </source>
</evidence>
<evidence type="ECO:0000313" key="9">
    <source>
        <dbReference type="Proteomes" id="UP000276215"/>
    </source>
</evidence>
<dbReference type="Pfam" id="PF03443">
    <property type="entry name" value="AA9"/>
    <property type="match status" value="1"/>
</dbReference>
<gene>
    <name evidence="8" type="ORF">L873DRAFT_1827166</name>
</gene>
<dbReference type="STRING" id="1336337.A0A3N4JXR8"/>
<proteinExistence type="predicted"/>
<evidence type="ECO:0000256" key="2">
    <source>
        <dbReference type="ARBA" id="ARBA00004613"/>
    </source>
</evidence>
<dbReference type="Gene3D" id="2.70.50.70">
    <property type="match status" value="1"/>
</dbReference>
<comment type="cofactor">
    <cofactor evidence="1">
        <name>Cu(2+)</name>
        <dbReference type="ChEBI" id="CHEBI:29036"/>
    </cofactor>
</comment>
<dbReference type="GO" id="GO:0008810">
    <property type="term" value="F:cellulase activity"/>
    <property type="evidence" value="ECO:0007669"/>
    <property type="project" value="UniProtKB-UniRule"/>
</dbReference>
<keyword evidence="5" id="KW-0119">Carbohydrate metabolism</keyword>
<evidence type="ECO:0000259" key="7">
    <source>
        <dbReference type="Pfam" id="PF03443"/>
    </source>
</evidence>
<keyword evidence="9" id="KW-1185">Reference proteome</keyword>
<dbReference type="CDD" id="cd21175">
    <property type="entry name" value="LPMO_AA9"/>
    <property type="match status" value="1"/>
</dbReference>
<dbReference type="EC" id="1.14.99.56" evidence="5"/>
<sequence>MKFSILLSASALLGQAIAHGGVTTYILDGVTYPGFSPHNTPTGQTTIQRQWSTYDPLYSPSGSKLKCTAPYSTQWTHAEGPVMAMAKVGASFADPDGNGNVWLLIQSGLLSGIVRSGTWGLGTVLKTLQWTSKIPANLAPGNYLIRHELLALHQANTPQFYPECAQVNVIGSGTRTPAGSYLTSFPEAYKASGPGITIDIYSSTETTSTIPGPGLVKLPSFILSVATS</sequence>
<accession>A0A3N4JXR8</accession>
<comment type="subcellular location">
    <subcellularLocation>
        <location evidence="2 5">Secreted</location>
    </subcellularLocation>
</comment>
<dbReference type="GO" id="GO:0030245">
    <property type="term" value="P:cellulose catabolic process"/>
    <property type="evidence" value="ECO:0007669"/>
    <property type="project" value="UniProtKB-UniRule"/>
</dbReference>
<feature type="domain" description="Auxiliary Activity family 9 catalytic" evidence="7">
    <location>
        <begin position="19"/>
        <end position="206"/>
    </location>
</feature>
<keyword evidence="5" id="KW-0624">Polysaccharide degradation</keyword>
<comment type="function">
    <text evidence="5">Lytic polysaccharide monooxygenase (LMPO) that depolymerizes crystalline and amorphous polysaccharides via the oxidation of scissile alpha- or beta-(1-4)-glycosidic bonds, yielding C1 and/or C4 oxidation products. Catalysis by LPMOs requires the reduction of the active-site copper from Cu(II) to Cu(I) by a reducing agent and H(2)O(2) or O(2) as a cosubstrate.</text>
</comment>
<evidence type="ECO:0000256" key="4">
    <source>
        <dbReference type="ARBA" id="ARBA00023157"/>
    </source>
</evidence>
<evidence type="ECO:0000256" key="3">
    <source>
        <dbReference type="ARBA" id="ARBA00022525"/>
    </source>
</evidence>
<dbReference type="InterPro" id="IPR049892">
    <property type="entry name" value="AA9"/>
</dbReference>
<evidence type="ECO:0000313" key="8">
    <source>
        <dbReference type="EMBL" id="RPB01622.1"/>
    </source>
</evidence>
<dbReference type="AlphaFoldDB" id="A0A3N4JXR8"/>
<dbReference type="PANTHER" id="PTHR33353">
    <property type="entry name" value="PUTATIVE (AFU_ORTHOLOGUE AFUA_1G12560)-RELATED"/>
    <property type="match status" value="1"/>
</dbReference>
<comment type="domain">
    <text evidence="5">Has a modular structure: an endo-beta-1,4-glucanase catalytic module at the N-terminus, a linker rich in serines and threonines, and a C-terminal carbohydrate-binding module (CBM).</text>
</comment>
<comment type="catalytic activity">
    <reaction evidence="5">
        <text>[(1-&gt;4)-beta-D-glucosyl]n+m + reduced acceptor + O2 = 4-dehydro-beta-D-glucosyl-[(1-&gt;4)-beta-D-glucosyl]n-1 + [(1-&gt;4)-beta-D-glucosyl]m + acceptor + H2O.</text>
        <dbReference type="EC" id="1.14.99.56"/>
    </reaction>
</comment>
<protein>
    <recommendedName>
        <fullName evidence="5">AA9 family lytic polysaccharide monooxygenase</fullName>
        <ecNumber evidence="5">1.14.99.56</ecNumber>
    </recommendedName>
    <alternativeName>
        <fullName evidence="5">Endo-beta-1,4-glucanase</fullName>
    </alternativeName>
    <alternativeName>
        <fullName evidence="5">Glycosyl hydrolase 61 family protein</fullName>
    </alternativeName>
</protein>
<dbReference type="PANTHER" id="PTHR33353:SF19">
    <property type="entry name" value="GLYCOSYLHYDROLASE FAMILY 61-8 PROTEIN"/>
    <property type="match status" value="1"/>
</dbReference>
<dbReference type="EMBL" id="ML120372">
    <property type="protein sequence ID" value="RPB01622.1"/>
    <property type="molecule type" value="Genomic_DNA"/>
</dbReference>
<reference evidence="8 9" key="1">
    <citation type="journal article" date="2018" name="Nat. Ecol. Evol.">
        <title>Pezizomycetes genomes reveal the molecular basis of ectomycorrhizal truffle lifestyle.</title>
        <authorList>
            <person name="Murat C."/>
            <person name="Payen T."/>
            <person name="Noel B."/>
            <person name="Kuo A."/>
            <person name="Morin E."/>
            <person name="Chen J."/>
            <person name="Kohler A."/>
            <person name="Krizsan K."/>
            <person name="Balestrini R."/>
            <person name="Da Silva C."/>
            <person name="Montanini B."/>
            <person name="Hainaut M."/>
            <person name="Levati E."/>
            <person name="Barry K.W."/>
            <person name="Belfiori B."/>
            <person name="Cichocki N."/>
            <person name="Clum A."/>
            <person name="Dockter R.B."/>
            <person name="Fauchery L."/>
            <person name="Guy J."/>
            <person name="Iotti M."/>
            <person name="Le Tacon F."/>
            <person name="Lindquist E.A."/>
            <person name="Lipzen A."/>
            <person name="Malagnac F."/>
            <person name="Mello A."/>
            <person name="Molinier V."/>
            <person name="Miyauchi S."/>
            <person name="Poulain J."/>
            <person name="Riccioni C."/>
            <person name="Rubini A."/>
            <person name="Sitrit Y."/>
            <person name="Splivallo R."/>
            <person name="Traeger S."/>
            <person name="Wang M."/>
            <person name="Zifcakova L."/>
            <person name="Wipf D."/>
            <person name="Zambonelli A."/>
            <person name="Paolocci F."/>
            <person name="Nowrousian M."/>
            <person name="Ottonello S."/>
            <person name="Baldrian P."/>
            <person name="Spatafora J.W."/>
            <person name="Henrissat B."/>
            <person name="Nagy L.G."/>
            <person name="Aury J.M."/>
            <person name="Wincker P."/>
            <person name="Grigoriev I.V."/>
            <person name="Bonfante P."/>
            <person name="Martin F.M."/>
        </authorList>
    </citation>
    <scope>NUCLEOTIDE SEQUENCE [LARGE SCALE GENOMIC DNA]</scope>
    <source>
        <strain evidence="8 9">120613-1</strain>
    </source>
</reference>
<feature type="signal peptide" evidence="6">
    <location>
        <begin position="1"/>
        <end position="18"/>
    </location>
</feature>
<keyword evidence="3 5" id="KW-0964">Secreted</keyword>
<organism evidence="8 9">
    <name type="scientific">Choiromyces venosus 120613-1</name>
    <dbReference type="NCBI Taxonomy" id="1336337"/>
    <lineage>
        <taxon>Eukaryota</taxon>
        <taxon>Fungi</taxon>
        <taxon>Dikarya</taxon>
        <taxon>Ascomycota</taxon>
        <taxon>Pezizomycotina</taxon>
        <taxon>Pezizomycetes</taxon>
        <taxon>Pezizales</taxon>
        <taxon>Tuberaceae</taxon>
        <taxon>Choiromyces</taxon>
    </lineage>
</organism>
<dbReference type="InterPro" id="IPR005103">
    <property type="entry name" value="AA9_LPMO"/>
</dbReference>
<dbReference type="Proteomes" id="UP000276215">
    <property type="component" value="Unassembled WGS sequence"/>
</dbReference>